<protein>
    <submittedName>
        <fullName evidence="3">Photosystem II reaction center PsbP family protein</fullName>
    </submittedName>
</protein>
<dbReference type="Pfam" id="PF01789">
    <property type="entry name" value="PsbP"/>
    <property type="match status" value="1"/>
</dbReference>
<dbReference type="InterPro" id="IPR002683">
    <property type="entry name" value="PsbP_C"/>
</dbReference>
<comment type="caution">
    <text evidence="3">The sequence shown here is derived from an EMBL/GenBank/DDBJ whole genome shotgun (WGS) entry which is preliminary data.</text>
</comment>
<dbReference type="GO" id="GO:0015979">
    <property type="term" value="P:photosynthesis"/>
    <property type="evidence" value="ECO:0007669"/>
    <property type="project" value="InterPro"/>
</dbReference>
<accession>A0A951PEP7</accession>
<dbReference type="GO" id="GO:0019898">
    <property type="term" value="C:extrinsic component of membrane"/>
    <property type="evidence" value="ECO:0007669"/>
    <property type="project" value="InterPro"/>
</dbReference>
<feature type="chain" id="PRO_5037775293" evidence="1">
    <location>
        <begin position="20"/>
        <end position="180"/>
    </location>
</feature>
<dbReference type="InterPro" id="IPR016123">
    <property type="entry name" value="Mog1/PsbP_a/b/a-sand"/>
</dbReference>
<dbReference type="AlphaFoldDB" id="A0A951PEP7"/>
<dbReference type="PROSITE" id="PS51257">
    <property type="entry name" value="PROKAR_LIPOPROTEIN"/>
    <property type="match status" value="1"/>
</dbReference>
<evidence type="ECO:0000259" key="2">
    <source>
        <dbReference type="Pfam" id="PF01789"/>
    </source>
</evidence>
<name>A0A951PEP7_9CYAN</name>
<dbReference type="Proteomes" id="UP000707356">
    <property type="component" value="Unassembled WGS sequence"/>
</dbReference>
<dbReference type="EMBL" id="JAHHHV010000073">
    <property type="protein sequence ID" value="MBW4467034.1"/>
    <property type="molecule type" value="Genomic_DNA"/>
</dbReference>
<feature type="domain" description="PsbP C-terminal" evidence="2">
    <location>
        <begin position="27"/>
        <end position="179"/>
    </location>
</feature>
<sequence>MLKRIAVALLIILGLSLQSCTPATLSLKSYVNTYEGYEFLYPNGWIEAKVDDGPDVVFHDLIEEMENVSVVINPVPGDKSLQELGSPTEVGYRLSKNAIAPPGSGREAELVSAESREVGDELYYLMEYAITLPNQQQRHNLASAVVRRGQLFTFNLSTNEKRWQKSQDLFRKVVSTFSVY</sequence>
<keyword evidence="1" id="KW-0732">Signal</keyword>
<dbReference type="PANTHER" id="PTHR31407:SF16">
    <property type="entry name" value="PSBP DOMAIN-CONTAINING PROTEIN 7, CHLOROPLASTIC"/>
    <property type="match status" value="1"/>
</dbReference>
<evidence type="ECO:0000313" key="3">
    <source>
        <dbReference type="EMBL" id="MBW4467034.1"/>
    </source>
</evidence>
<dbReference type="SUPFAM" id="SSF55724">
    <property type="entry name" value="Mog1p/PsbP-like"/>
    <property type="match status" value="1"/>
</dbReference>
<proteinExistence type="predicted"/>
<gene>
    <name evidence="3" type="ORF">KME07_16540</name>
</gene>
<dbReference type="PANTHER" id="PTHR31407">
    <property type="match status" value="1"/>
</dbReference>
<dbReference type="NCBIfam" id="NF040946">
    <property type="entry name" value="PSII_PsbP"/>
    <property type="match status" value="1"/>
</dbReference>
<dbReference type="Gene3D" id="3.40.1000.10">
    <property type="entry name" value="Mog1/PsbP, alpha/beta/alpha sandwich"/>
    <property type="match status" value="1"/>
</dbReference>
<dbReference type="GO" id="GO:0005509">
    <property type="term" value="F:calcium ion binding"/>
    <property type="evidence" value="ECO:0007669"/>
    <property type="project" value="InterPro"/>
</dbReference>
<feature type="signal peptide" evidence="1">
    <location>
        <begin position="1"/>
        <end position="19"/>
    </location>
</feature>
<dbReference type="GO" id="GO:0009654">
    <property type="term" value="C:photosystem II oxygen evolving complex"/>
    <property type="evidence" value="ECO:0007669"/>
    <property type="project" value="InterPro"/>
</dbReference>
<reference evidence="3" key="2">
    <citation type="journal article" date="2022" name="Microbiol. Resour. Announc.">
        <title>Metagenome Sequencing to Explore Phylogenomics of Terrestrial Cyanobacteria.</title>
        <authorList>
            <person name="Ward R.D."/>
            <person name="Stajich J.E."/>
            <person name="Johansen J.R."/>
            <person name="Huntemann M."/>
            <person name="Clum A."/>
            <person name="Foster B."/>
            <person name="Foster B."/>
            <person name="Roux S."/>
            <person name="Palaniappan K."/>
            <person name="Varghese N."/>
            <person name="Mukherjee S."/>
            <person name="Reddy T.B.K."/>
            <person name="Daum C."/>
            <person name="Copeland A."/>
            <person name="Chen I.A."/>
            <person name="Ivanova N.N."/>
            <person name="Kyrpides N.C."/>
            <person name="Shapiro N."/>
            <person name="Eloe-Fadrosh E.A."/>
            <person name="Pietrasiak N."/>
        </authorList>
    </citation>
    <scope>NUCLEOTIDE SEQUENCE</scope>
    <source>
        <strain evidence="3">GSE-TBD4-15B</strain>
    </source>
</reference>
<evidence type="ECO:0000313" key="4">
    <source>
        <dbReference type="Proteomes" id="UP000707356"/>
    </source>
</evidence>
<evidence type="ECO:0000256" key="1">
    <source>
        <dbReference type="SAM" id="SignalP"/>
    </source>
</evidence>
<organism evidence="3 4">
    <name type="scientific">Pegethrix bostrychoides GSE-TBD4-15B</name>
    <dbReference type="NCBI Taxonomy" id="2839662"/>
    <lineage>
        <taxon>Bacteria</taxon>
        <taxon>Bacillati</taxon>
        <taxon>Cyanobacteriota</taxon>
        <taxon>Cyanophyceae</taxon>
        <taxon>Oculatellales</taxon>
        <taxon>Oculatellaceae</taxon>
        <taxon>Pegethrix</taxon>
    </lineage>
</organism>
<reference evidence="3" key="1">
    <citation type="submission" date="2021-05" db="EMBL/GenBank/DDBJ databases">
        <authorList>
            <person name="Pietrasiak N."/>
            <person name="Ward R."/>
            <person name="Stajich J.E."/>
            <person name="Kurbessoian T."/>
        </authorList>
    </citation>
    <scope>NUCLEOTIDE SEQUENCE</scope>
    <source>
        <strain evidence="3">GSE-TBD4-15B</strain>
    </source>
</reference>